<reference evidence="1 2" key="1">
    <citation type="submission" date="2007-10" db="EMBL/GenBank/DDBJ databases">
        <title>Complete sequence of Desulfococcus oleovorans Hxd3.</title>
        <authorList>
            <consortium name="US DOE Joint Genome Institute"/>
            <person name="Copeland A."/>
            <person name="Lucas S."/>
            <person name="Lapidus A."/>
            <person name="Barry K."/>
            <person name="Glavina del Rio T."/>
            <person name="Dalin E."/>
            <person name="Tice H."/>
            <person name="Pitluck S."/>
            <person name="Kiss H."/>
            <person name="Brettin T."/>
            <person name="Bruce D."/>
            <person name="Detter J.C."/>
            <person name="Han C."/>
            <person name="Schmutz J."/>
            <person name="Larimer F."/>
            <person name="Land M."/>
            <person name="Hauser L."/>
            <person name="Kyrpides N."/>
            <person name="Kim E."/>
            <person name="Wawrik B."/>
            <person name="Richardson P."/>
        </authorList>
    </citation>
    <scope>NUCLEOTIDE SEQUENCE [LARGE SCALE GENOMIC DNA]</scope>
    <source>
        <strain evidence="2">DSM 6200 / JCM 39069 / Hxd3</strain>
    </source>
</reference>
<proteinExistence type="predicted"/>
<keyword evidence="2" id="KW-1185">Reference proteome</keyword>
<accession>A9A0Z5</accession>
<evidence type="ECO:0000313" key="2">
    <source>
        <dbReference type="Proteomes" id="UP000008561"/>
    </source>
</evidence>
<dbReference type="HOGENOM" id="CLU_188260_0_0_7"/>
<gene>
    <name evidence="1" type="ordered locus">Dole_1816</name>
</gene>
<dbReference type="KEGG" id="dol:Dole_1816"/>
<dbReference type="Proteomes" id="UP000008561">
    <property type="component" value="Chromosome"/>
</dbReference>
<organism evidence="1 2">
    <name type="scientific">Desulfosudis oleivorans (strain DSM 6200 / JCM 39069 / Hxd3)</name>
    <name type="common">Desulfococcus oleovorans</name>
    <dbReference type="NCBI Taxonomy" id="96561"/>
    <lineage>
        <taxon>Bacteria</taxon>
        <taxon>Pseudomonadati</taxon>
        <taxon>Thermodesulfobacteriota</taxon>
        <taxon>Desulfobacteria</taxon>
        <taxon>Desulfobacterales</taxon>
        <taxon>Desulfosudaceae</taxon>
        <taxon>Desulfosudis</taxon>
    </lineage>
</organism>
<evidence type="ECO:0000313" key="1">
    <source>
        <dbReference type="EMBL" id="ABW67620.1"/>
    </source>
</evidence>
<dbReference type="EMBL" id="CP000859">
    <property type="protein sequence ID" value="ABW67620.1"/>
    <property type="molecule type" value="Genomic_DNA"/>
</dbReference>
<name>A9A0Z5_DESOH</name>
<dbReference type="AlphaFoldDB" id="A9A0Z5"/>
<sequence>MTDSAFFNIIPVIKNVLKTPGGSMHTNTIKVDLKPEILIQAVMNMKKKQREAFLEDLLASTSPDYLKSIKEARDDYKAGRIKTHDEVFEE</sequence>
<dbReference type="eggNOG" id="ENOG50337T9">
    <property type="taxonomic scope" value="Bacteria"/>
</dbReference>
<protein>
    <submittedName>
        <fullName evidence="1">Uncharacterized protein</fullName>
    </submittedName>
</protein>